<keyword evidence="2" id="KW-0808">Transferase</keyword>
<dbReference type="GO" id="GO:0005829">
    <property type="term" value="C:cytosol"/>
    <property type="evidence" value="ECO:0007669"/>
    <property type="project" value="TreeGrafter"/>
</dbReference>
<dbReference type="GO" id="GO:0032259">
    <property type="term" value="P:methylation"/>
    <property type="evidence" value="ECO:0007669"/>
    <property type="project" value="UniProtKB-KW"/>
</dbReference>
<keyword evidence="1 4" id="KW-0489">Methyltransferase</keyword>
<dbReference type="PANTHER" id="PTHR46429">
    <property type="entry name" value="23S RRNA (GUANOSINE-2'-O-)-METHYLTRANSFERASE RLMB"/>
    <property type="match status" value="1"/>
</dbReference>
<dbReference type="Gene3D" id="3.40.1280.10">
    <property type="match status" value="1"/>
</dbReference>
<keyword evidence="5" id="KW-1185">Reference proteome</keyword>
<evidence type="ECO:0000256" key="1">
    <source>
        <dbReference type="ARBA" id="ARBA00022603"/>
    </source>
</evidence>
<dbReference type="GO" id="GO:0008173">
    <property type="term" value="F:RNA methyltransferase activity"/>
    <property type="evidence" value="ECO:0007669"/>
    <property type="project" value="InterPro"/>
</dbReference>
<accession>A0A930YW67</accession>
<comment type="caution">
    <text evidence="4">The sequence shown here is derived from an EMBL/GenBank/DDBJ whole genome shotgun (WGS) entry which is preliminary data.</text>
</comment>
<dbReference type="InterPro" id="IPR029026">
    <property type="entry name" value="tRNA_m1G_MTases_N"/>
</dbReference>
<feature type="domain" description="tRNA/rRNA methyltransferase SpoU type" evidence="3">
    <location>
        <begin position="28"/>
        <end position="171"/>
    </location>
</feature>
<organism evidence="4 5">
    <name type="scientific">Planobacterium oryzisoli</name>
    <dbReference type="NCBI Taxonomy" id="2771435"/>
    <lineage>
        <taxon>Bacteria</taxon>
        <taxon>Pseudomonadati</taxon>
        <taxon>Bacteroidota</taxon>
        <taxon>Flavobacteriia</taxon>
        <taxon>Flavobacteriales</taxon>
        <taxon>Weeksellaceae</taxon>
        <taxon>Chryseobacterium group</taxon>
        <taxon>Chryseobacterium</taxon>
    </lineage>
</organism>
<dbReference type="EMBL" id="JADKYY010000007">
    <property type="protein sequence ID" value="MBF5027537.1"/>
    <property type="molecule type" value="Genomic_DNA"/>
</dbReference>
<dbReference type="GO" id="GO:0003723">
    <property type="term" value="F:RNA binding"/>
    <property type="evidence" value="ECO:0007669"/>
    <property type="project" value="InterPro"/>
</dbReference>
<protein>
    <submittedName>
        <fullName evidence="4">RNA methyltransferase</fullName>
    </submittedName>
</protein>
<dbReference type="PANTHER" id="PTHR46429:SF1">
    <property type="entry name" value="23S RRNA (GUANOSINE-2'-O-)-METHYLTRANSFERASE RLMB"/>
    <property type="match status" value="1"/>
</dbReference>
<dbReference type="Proteomes" id="UP000694480">
    <property type="component" value="Unassembled WGS sequence"/>
</dbReference>
<gene>
    <name evidence="4" type="ORF">IC612_06980</name>
</gene>
<evidence type="ECO:0000313" key="5">
    <source>
        <dbReference type="Proteomes" id="UP000694480"/>
    </source>
</evidence>
<sequence length="183" mass="20254">MSTTKKLKLEELNRVDIPTFKKLEKIPVVVVLDNIRSMLNVGSLFRTSDAFLVEKMILGGITPRPPHRDIQKAALGATESVDWIACEDTAGALKKLLEDGYEIVGIEQTTASKPLEEFVIAPASKYALVLGNEVEGLSQEVVELCTSFIEIPQSGTKHSLNVSVCGSIVLWEFYRELHLNIKK</sequence>
<dbReference type="RefSeq" id="WP_194739461.1">
    <property type="nucleotide sequence ID" value="NZ_JADKYY010000007.1"/>
</dbReference>
<dbReference type="InterPro" id="IPR004441">
    <property type="entry name" value="rRNA_MeTrfase_TrmH"/>
</dbReference>
<evidence type="ECO:0000259" key="3">
    <source>
        <dbReference type="Pfam" id="PF00588"/>
    </source>
</evidence>
<dbReference type="Pfam" id="PF00588">
    <property type="entry name" value="SpoU_methylase"/>
    <property type="match status" value="1"/>
</dbReference>
<name>A0A930YW67_9FLAO</name>
<dbReference type="InterPro" id="IPR029028">
    <property type="entry name" value="Alpha/beta_knot_MTases"/>
</dbReference>
<evidence type="ECO:0000313" key="4">
    <source>
        <dbReference type="EMBL" id="MBF5027537.1"/>
    </source>
</evidence>
<dbReference type="InterPro" id="IPR001537">
    <property type="entry name" value="SpoU_MeTrfase"/>
</dbReference>
<dbReference type="CDD" id="cd18097">
    <property type="entry name" value="SpoU-like"/>
    <property type="match status" value="1"/>
</dbReference>
<evidence type="ECO:0000256" key="2">
    <source>
        <dbReference type="ARBA" id="ARBA00022679"/>
    </source>
</evidence>
<dbReference type="SUPFAM" id="SSF75217">
    <property type="entry name" value="alpha/beta knot"/>
    <property type="match status" value="1"/>
</dbReference>
<reference evidence="4" key="1">
    <citation type="submission" date="2020-11" db="EMBL/GenBank/DDBJ databases">
        <title>Genome seq and assembly of Planobacterium sp.</title>
        <authorList>
            <person name="Chhetri G."/>
        </authorList>
    </citation>
    <scope>NUCLEOTIDE SEQUENCE</scope>
    <source>
        <strain evidence="4">GCR5</strain>
    </source>
</reference>
<dbReference type="AlphaFoldDB" id="A0A930YW67"/>
<proteinExistence type="predicted"/>
<dbReference type="GO" id="GO:0006396">
    <property type="term" value="P:RNA processing"/>
    <property type="evidence" value="ECO:0007669"/>
    <property type="project" value="InterPro"/>
</dbReference>